<evidence type="ECO:0000313" key="3">
    <source>
        <dbReference type="EMBL" id="EDY19187.1"/>
    </source>
</evidence>
<evidence type="ECO:0000259" key="1">
    <source>
        <dbReference type="Pfam" id="PF00391"/>
    </source>
</evidence>
<dbReference type="Gene3D" id="3.50.30.10">
    <property type="entry name" value="Phosphohistidine domain"/>
    <property type="match status" value="1"/>
</dbReference>
<dbReference type="PANTHER" id="PTHR43615">
    <property type="entry name" value="PHOSPHOENOLPYRUVATE SYNTHASE-RELATED"/>
    <property type="match status" value="1"/>
</dbReference>
<dbReference type="Proteomes" id="UP000005824">
    <property type="component" value="Unassembled WGS sequence"/>
</dbReference>
<reference evidence="3 4" key="1">
    <citation type="journal article" date="2011" name="J. Bacteriol.">
        <title>Genome sequence of Chthoniobacter flavus Ellin428, an aerobic heterotrophic soil bacterium.</title>
        <authorList>
            <person name="Kant R."/>
            <person name="van Passel M.W."/>
            <person name="Palva A."/>
            <person name="Lucas S."/>
            <person name="Lapidus A."/>
            <person name="Glavina Del Rio T."/>
            <person name="Dalin E."/>
            <person name="Tice H."/>
            <person name="Bruce D."/>
            <person name="Goodwin L."/>
            <person name="Pitluck S."/>
            <person name="Larimer F.W."/>
            <person name="Land M.L."/>
            <person name="Hauser L."/>
            <person name="Sangwan P."/>
            <person name="de Vos W.M."/>
            <person name="Janssen P.H."/>
            <person name="Smidt H."/>
        </authorList>
    </citation>
    <scope>NUCLEOTIDE SEQUENCE [LARGE SCALE GENOMIC DNA]</scope>
    <source>
        <strain evidence="3 4">Ellin428</strain>
    </source>
</reference>
<dbReference type="PANTHER" id="PTHR43615:SF1">
    <property type="entry name" value="PPDK_N DOMAIN-CONTAINING PROTEIN"/>
    <property type="match status" value="1"/>
</dbReference>
<dbReference type="InParanoid" id="B4D376"/>
<dbReference type="SUPFAM" id="SSF52009">
    <property type="entry name" value="Phosphohistidine domain"/>
    <property type="match status" value="1"/>
</dbReference>
<feature type="domain" description="Pyruvate phosphate dikinase AMP/ATP-binding" evidence="2">
    <location>
        <begin position="18"/>
        <end position="313"/>
    </location>
</feature>
<evidence type="ECO:0000259" key="2">
    <source>
        <dbReference type="Pfam" id="PF01326"/>
    </source>
</evidence>
<dbReference type="GO" id="GO:0016301">
    <property type="term" value="F:kinase activity"/>
    <property type="evidence" value="ECO:0007669"/>
    <property type="project" value="UniProtKB-KW"/>
</dbReference>
<dbReference type="Gene3D" id="3.30.470.20">
    <property type="entry name" value="ATP-grasp fold, B domain"/>
    <property type="match status" value="1"/>
</dbReference>
<keyword evidence="4" id="KW-1185">Reference proteome</keyword>
<dbReference type="InterPro" id="IPR008279">
    <property type="entry name" value="PEP-util_enz_mobile_dom"/>
</dbReference>
<evidence type="ECO:0000313" key="4">
    <source>
        <dbReference type="Proteomes" id="UP000005824"/>
    </source>
</evidence>
<dbReference type="SUPFAM" id="SSF56059">
    <property type="entry name" value="Glutathione synthetase ATP-binding domain-like"/>
    <property type="match status" value="1"/>
</dbReference>
<dbReference type="InterPro" id="IPR051549">
    <property type="entry name" value="PEP_Utilizing_Enz"/>
</dbReference>
<feature type="domain" description="PEP-utilising enzyme mobile" evidence="1">
    <location>
        <begin position="763"/>
        <end position="833"/>
    </location>
</feature>
<proteinExistence type="predicted"/>
<dbReference type="STRING" id="497964.CfE428DRAFT_3364"/>
<keyword evidence="3" id="KW-0808">Transferase</keyword>
<sequence>MPHTLRFDDPLAVRLESSGGKGANLSVLTQRGFPVPRGFIVTAPVYEEFIRDADEFLRRVATLPCDDAAALRKASLALREEIFRRPLPLSATKEIERQLAEFPCGTAFSVRSSSTMEDLAGAAFAGQHETFLNVVGLADVLQSIRGCYGSLWADRAIAYRRQQGFDHSLASMAVVVQQMVPGETAGVGFSINPINGQLGEMVINANFGLGESVVSGEGEVDQWILEKSTRAVRSANIGTKSRCVVSAASGTREVHRSAADAEKPSLDERQLAALADLLIRVEASYAFPQDIEWAFADGYLWLLQSRPITTIPPRWTRDESAERFPNVITPLTWDFVESGFHRSLNHSFRLLGFPTYTGKWFAMFDHYIYGNQNGVELYARRAPFAVHSQDDLRAAIPQLRQQFGWVQDLPVAWMRDLDHYLVTLGRFKAEALEDKTPLEIWRHVLAVNEHGAQYFLPNIAISIAQGMIYRTLHALLELVIGSPDAGLLFDHLTAWCETKTGQINKELFELAILVRQNEELAELLRGSDSRELITNNSLAAFPSFDAQFQRFLRDHGHREADFDAYAATWDEAPWIVLDNIGLILQTAMDCPPREKERELKMRAQQAEVTLFAKVPADLRFFFHELVRLARTYTSLDDLEHYQTTRLTPVLRRGLRALGERLVQQDVLMESMDIFFGHQQQIERVLTADSADARKQFSAEISRQKAAYLAAKTRTPAWIFGQTESATSTVADEPEQVLTGLPGSPGLAEGPVFLVVTPDDFAKFPRGAVLVARTTSPTWTPLFYSAAAVVTESGGPLSHGAVTAREMRIPAVMSVRRSLTRLKNGQRVRVDGGGGRVELLGAE</sequence>
<dbReference type="AlphaFoldDB" id="B4D376"/>
<dbReference type="Pfam" id="PF00391">
    <property type="entry name" value="PEP-utilizers"/>
    <property type="match status" value="1"/>
</dbReference>
<keyword evidence="3" id="KW-0418">Kinase</keyword>
<organism evidence="3 4">
    <name type="scientific">Chthoniobacter flavus Ellin428</name>
    <dbReference type="NCBI Taxonomy" id="497964"/>
    <lineage>
        <taxon>Bacteria</taxon>
        <taxon>Pseudomonadati</taxon>
        <taxon>Verrucomicrobiota</taxon>
        <taxon>Spartobacteria</taxon>
        <taxon>Chthoniobacterales</taxon>
        <taxon>Chthoniobacteraceae</taxon>
        <taxon>Chthoniobacter</taxon>
    </lineage>
</organism>
<dbReference type="RefSeq" id="WP_006980689.1">
    <property type="nucleotide sequence ID" value="NZ_ABVL01000009.1"/>
</dbReference>
<dbReference type="eggNOG" id="COG3848">
    <property type="taxonomic scope" value="Bacteria"/>
</dbReference>
<accession>B4D376</accession>
<dbReference type="Gene3D" id="3.30.1490.20">
    <property type="entry name" value="ATP-grasp fold, A domain"/>
    <property type="match status" value="1"/>
</dbReference>
<protein>
    <submittedName>
        <fullName evidence="3">Pyruvate phosphate dikinase PEP/pyruvate-binding</fullName>
    </submittedName>
</protein>
<gene>
    <name evidence="3" type="ORF">CfE428DRAFT_3364</name>
</gene>
<dbReference type="InterPro" id="IPR036637">
    <property type="entry name" value="Phosphohistidine_dom_sf"/>
</dbReference>
<dbReference type="InterPro" id="IPR013815">
    <property type="entry name" value="ATP_grasp_subdomain_1"/>
</dbReference>
<dbReference type="EMBL" id="ABVL01000009">
    <property type="protein sequence ID" value="EDY19187.1"/>
    <property type="molecule type" value="Genomic_DNA"/>
</dbReference>
<dbReference type="FunCoup" id="B4D376">
    <property type="interactions" value="224"/>
</dbReference>
<name>B4D376_9BACT</name>
<comment type="caution">
    <text evidence="3">The sequence shown here is derived from an EMBL/GenBank/DDBJ whole genome shotgun (WGS) entry which is preliminary data.</text>
</comment>
<dbReference type="GO" id="GO:0005524">
    <property type="term" value="F:ATP binding"/>
    <property type="evidence" value="ECO:0007669"/>
    <property type="project" value="InterPro"/>
</dbReference>
<dbReference type="Pfam" id="PF01326">
    <property type="entry name" value="PPDK_N"/>
    <property type="match status" value="1"/>
</dbReference>
<keyword evidence="3" id="KW-0670">Pyruvate</keyword>
<dbReference type="InterPro" id="IPR002192">
    <property type="entry name" value="PPDK_AMP/ATP-bd"/>
</dbReference>
<dbReference type="eggNOG" id="COG0574">
    <property type="taxonomic scope" value="Bacteria"/>
</dbReference>